<organism evidence="2 3">
    <name type="scientific">Saccharolobus solfataricus</name>
    <name type="common">Sulfolobus solfataricus</name>
    <dbReference type="NCBI Taxonomy" id="2287"/>
    <lineage>
        <taxon>Archaea</taxon>
        <taxon>Thermoproteota</taxon>
        <taxon>Thermoprotei</taxon>
        <taxon>Sulfolobales</taxon>
        <taxon>Sulfolobaceae</taxon>
        <taxon>Saccharolobus</taxon>
    </lineage>
</organism>
<protein>
    <submittedName>
        <fullName evidence="1">CRISPR system CMR subunit Cmr7A</fullName>
    </submittedName>
    <submittedName>
        <fullName evidence="2">CRISPR-associated protein Cmr7</fullName>
    </submittedName>
</protein>
<dbReference type="RefSeq" id="WP_009993002.1">
    <property type="nucleotide sequence ID" value="NZ_LT549890.1"/>
</dbReference>
<reference evidence="1 4" key="3">
    <citation type="journal article" date="2020" name="Nat. Commun.">
        <title>The structures of two archaeal type IV pili illuminate evolutionary relationships.</title>
        <authorList>
            <person name="Wang F."/>
            <person name="Baquero D.P."/>
            <person name="Su Z."/>
            <person name="Beltran L.C."/>
            <person name="Prangishvili D."/>
            <person name="Krupovic M."/>
            <person name="Egelman E.H."/>
        </authorList>
    </citation>
    <scope>NUCLEOTIDE SEQUENCE [LARGE SCALE GENOMIC DNA]</scope>
    <source>
        <strain evidence="1 4">POZ149</strain>
    </source>
</reference>
<name>A0A157T2J8_SACSO</name>
<proteinExistence type="predicted"/>
<evidence type="ECO:0000313" key="4">
    <source>
        <dbReference type="Proteomes" id="UP000594632"/>
    </source>
</evidence>
<dbReference type="Gene3D" id="2.60.120.1670">
    <property type="match status" value="1"/>
</dbReference>
<evidence type="ECO:0000313" key="1">
    <source>
        <dbReference type="EMBL" id="QPG49254.1"/>
    </source>
</evidence>
<reference evidence="3" key="1">
    <citation type="submission" date="2016-04" db="EMBL/GenBank/DDBJ databases">
        <authorList>
            <person name="Shah S.A."/>
            <person name="Garrett R.A."/>
        </authorList>
    </citation>
    <scope>NUCLEOTIDE SEQUENCE [LARGE SCALE GENOMIC DNA]</scope>
    <source>
        <strain evidence="3">ATCC 35091 / DSM 1616 / JCM 8930 / NBRC 15331 / P1</strain>
    </source>
</reference>
<reference evidence="2" key="2">
    <citation type="submission" date="2016-04" db="EMBL/GenBank/DDBJ databases">
        <authorList>
            <person name="Evans L.H."/>
            <person name="Alamgir A."/>
            <person name="Owens N."/>
            <person name="Weber N.D."/>
            <person name="Virtaneva K."/>
            <person name="Barbian K."/>
            <person name="Babar A."/>
            <person name="Rosenke K."/>
        </authorList>
    </citation>
    <scope>NUCLEOTIDE SEQUENCE</scope>
    <source>
        <strain evidence="2">P1</strain>
    </source>
</reference>
<dbReference type="GO" id="GO:0051607">
    <property type="term" value="P:defense response to virus"/>
    <property type="evidence" value="ECO:0007669"/>
    <property type="project" value="InterPro"/>
</dbReference>
<dbReference type="AlphaFoldDB" id="A0A157T2J8"/>
<dbReference type="PATRIC" id="fig|2287.9.peg.2223"/>
<dbReference type="SMR" id="A0A157T2J8"/>
<dbReference type="Pfam" id="PF19021">
    <property type="entry name" value="Cmr7A"/>
    <property type="match status" value="1"/>
</dbReference>
<dbReference type="GeneID" id="27428312"/>
<dbReference type="EMBL" id="LT549890">
    <property type="protein sequence ID" value="SAI85673.1"/>
    <property type="molecule type" value="Genomic_DNA"/>
</dbReference>
<sequence>MTSGAGWEEQVFLPITNSISSEDNNQIKIGSSVSIEYNQNGQHVSQIDDKGLHNILVLTGYAIDESTGELVPTFDPCDYVKGILISGKILKGNHFKIIGIPSNKLYIIRKKDVHGNITFSLPIKNFNTGTYQVDLRDKVTSFVSLDRDVAKTIVDNVLAKIYAKIYNSLNKEQKDKLYRDVEEIFNYYSIKSLKSNP</sequence>
<evidence type="ECO:0000313" key="3">
    <source>
        <dbReference type="Proteomes" id="UP000076770"/>
    </source>
</evidence>
<dbReference type="OrthoDB" id="385598at2157"/>
<dbReference type="GeneID" id="1453503"/>
<dbReference type="Proteomes" id="UP000076770">
    <property type="component" value="Chromosome i"/>
</dbReference>
<dbReference type="Proteomes" id="UP000594632">
    <property type="component" value="Chromosome"/>
</dbReference>
<accession>A0A157T2J8</accession>
<gene>
    <name evidence="1" type="primary">cmr7A</name>
    <name evidence="1" type="ORF">HFC64_04795</name>
    <name evidence="2" type="ORF">SSOP1_2119</name>
</gene>
<dbReference type="InterPro" id="IPR043959">
    <property type="entry name" value="Cmr7A"/>
</dbReference>
<dbReference type="EMBL" id="CP050869">
    <property type="protein sequence ID" value="QPG49254.1"/>
    <property type="molecule type" value="Genomic_DNA"/>
</dbReference>
<dbReference type="InterPro" id="IPR053743">
    <property type="entry name" value="CRISPR_Cmr7_comp"/>
</dbReference>
<dbReference type="GO" id="GO:0099048">
    <property type="term" value="P:CRISPR-cas system"/>
    <property type="evidence" value="ECO:0007669"/>
    <property type="project" value="InterPro"/>
</dbReference>
<evidence type="ECO:0000313" key="2">
    <source>
        <dbReference type="EMBL" id="SAI85673.1"/>
    </source>
</evidence>